<sequence>MVINHKIYLLTERKAEIKPVSHTRSPANIFSASLKDITSPNATSFLPTDQLPSAGDAECCYPLKEEGYRSLLASASGGLLSFPVAYLFVSLFGRRWSISVSYLAVTIFLFVEELGDHPRYRLMNYSSEFLNLIWWDHIARQLTVPSKY</sequence>
<gene>
    <name evidence="2" type="ORF">SSLN_LOCUS15005</name>
</gene>
<dbReference type="STRING" id="70667.A0A183TEV7"/>
<evidence type="ECO:0000313" key="4">
    <source>
        <dbReference type="WBParaSite" id="SSLN_0001556601-mRNA-1"/>
    </source>
</evidence>
<dbReference type="WBParaSite" id="SSLN_0001556601-mRNA-1">
    <property type="protein sequence ID" value="SSLN_0001556601-mRNA-1"/>
    <property type="gene ID" value="SSLN_0001556601"/>
</dbReference>
<name>A0A183TEV7_SCHSO</name>
<organism evidence="4">
    <name type="scientific">Schistocephalus solidus</name>
    <name type="common">Tapeworm</name>
    <dbReference type="NCBI Taxonomy" id="70667"/>
    <lineage>
        <taxon>Eukaryota</taxon>
        <taxon>Metazoa</taxon>
        <taxon>Spiralia</taxon>
        <taxon>Lophotrochozoa</taxon>
        <taxon>Platyhelminthes</taxon>
        <taxon>Cestoda</taxon>
        <taxon>Eucestoda</taxon>
        <taxon>Diphyllobothriidea</taxon>
        <taxon>Diphyllobothriidae</taxon>
        <taxon>Schistocephalus</taxon>
    </lineage>
</organism>
<reference evidence="4" key="1">
    <citation type="submission" date="2016-06" db="UniProtKB">
        <authorList>
            <consortium name="WormBaseParasite"/>
        </authorList>
    </citation>
    <scope>IDENTIFICATION</scope>
</reference>
<dbReference type="AlphaFoldDB" id="A0A183TEV7"/>
<evidence type="ECO:0000313" key="3">
    <source>
        <dbReference type="Proteomes" id="UP000275846"/>
    </source>
</evidence>
<keyword evidence="1" id="KW-0472">Membrane</keyword>
<keyword evidence="3" id="KW-1185">Reference proteome</keyword>
<protein>
    <submittedName>
        <fullName evidence="4">Solute carrier family 40 protein</fullName>
    </submittedName>
</protein>
<evidence type="ECO:0000256" key="1">
    <source>
        <dbReference type="SAM" id="Phobius"/>
    </source>
</evidence>
<keyword evidence="1" id="KW-1133">Transmembrane helix</keyword>
<dbReference type="OrthoDB" id="10475429at2759"/>
<accession>A0A183TEV7</accession>
<feature type="transmembrane region" description="Helical" evidence="1">
    <location>
        <begin position="95"/>
        <end position="111"/>
    </location>
</feature>
<dbReference type="EMBL" id="UYSU01039509">
    <property type="protein sequence ID" value="VDM01391.1"/>
    <property type="molecule type" value="Genomic_DNA"/>
</dbReference>
<feature type="transmembrane region" description="Helical" evidence="1">
    <location>
        <begin position="71"/>
        <end position="89"/>
    </location>
</feature>
<reference evidence="2 3" key="2">
    <citation type="submission" date="2018-11" db="EMBL/GenBank/DDBJ databases">
        <authorList>
            <consortium name="Pathogen Informatics"/>
        </authorList>
    </citation>
    <scope>NUCLEOTIDE SEQUENCE [LARGE SCALE GENOMIC DNA]</scope>
    <source>
        <strain evidence="2 3">NST_G2</strain>
    </source>
</reference>
<dbReference type="Proteomes" id="UP000275846">
    <property type="component" value="Unassembled WGS sequence"/>
</dbReference>
<keyword evidence="1" id="KW-0812">Transmembrane</keyword>
<proteinExistence type="predicted"/>
<evidence type="ECO:0000313" key="2">
    <source>
        <dbReference type="EMBL" id="VDM01391.1"/>
    </source>
</evidence>